<feature type="compositionally biased region" description="Low complexity" evidence="4">
    <location>
        <begin position="40"/>
        <end position="63"/>
    </location>
</feature>
<evidence type="ECO:0000256" key="3">
    <source>
        <dbReference type="ARBA" id="ARBA00022679"/>
    </source>
</evidence>
<dbReference type="FunFam" id="3.90.550.10:FF:000051">
    <property type="entry name" value="Alpha-1,2-mannosyltransferase (Ktr4)"/>
    <property type="match status" value="1"/>
</dbReference>
<comment type="similarity">
    <text evidence="1">Belongs to the glycosyltransferase 15 family.</text>
</comment>
<dbReference type="AlphaFoldDB" id="A0A4U0UE55"/>
<dbReference type="InterPro" id="IPR029044">
    <property type="entry name" value="Nucleotide-diphossugar_trans"/>
</dbReference>
<evidence type="ECO:0000256" key="4">
    <source>
        <dbReference type="SAM" id="MobiDB-lite"/>
    </source>
</evidence>
<dbReference type="GO" id="GO:0016020">
    <property type="term" value="C:membrane"/>
    <property type="evidence" value="ECO:0007669"/>
    <property type="project" value="InterPro"/>
</dbReference>
<dbReference type="GO" id="GO:0000032">
    <property type="term" value="P:cell wall mannoprotein biosynthetic process"/>
    <property type="evidence" value="ECO:0007669"/>
    <property type="project" value="TreeGrafter"/>
</dbReference>
<dbReference type="GO" id="GO:0006493">
    <property type="term" value="P:protein O-linked glycosylation"/>
    <property type="evidence" value="ECO:0007669"/>
    <property type="project" value="TreeGrafter"/>
</dbReference>
<evidence type="ECO:0000313" key="7">
    <source>
        <dbReference type="Proteomes" id="UP000308549"/>
    </source>
</evidence>
<evidence type="ECO:0000256" key="1">
    <source>
        <dbReference type="ARBA" id="ARBA00007677"/>
    </source>
</evidence>
<reference evidence="6 7" key="1">
    <citation type="submission" date="2017-03" db="EMBL/GenBank/DDBJ databases">
        <title>Genomes of endolithic fungi from Antarctica.</title>
        <authorList>
            <person name="Coleine C."/>
            <person name="Masonjones S."/>
            <person name="Stajich J.E."/>
        </authorList>
    </citation>
    <scope>NUCLEOTIDE SEQUENCE [LARGE SCALE GENOMIC DNA]</scope>
    <source>
        <strain evidence="6 7">CCFEE 6315</strain>
    </source>
</reference>
<dbReference type="GO" id="GO:0000026">
    <property type="term" value="F:alpha-1,2-mannosyltransferase activity"/>
    <property type="evidence" value="ECO:0007669"/>
    <property type="project" value="TreeGrafter"/>
</dbReference>
<evidence type="ECO:0000256" key="5">
    <source>
        <dbReference type="SAM" id="Phobius"/>
    </source>
</evidence>
<feature type="region of interest" description="Disordered" evidence="4">
    <location>
        <begin position="1"/>
        <end position="84"/>
    </location>
</feature>
<name>A0A4U0UE55_9PEZI</name>
<feature type="transmembrane region" description="Helical" evidence="5">
    <location>
        <begin position="92"/>
        <end position="111"/>
    </location>
</feature>
<keyword evidence="5" id="KW-1133">Transmembrane helix</keyword>
<feature type="compositionally biased region" description="Basic and acidic residues" evidence="4">
    <location>
        <begin position="64"/>
        <end position="76"/>
    </location>
</feature>
<feature type="region of interest" description="Disordered" evidence="4">
    <location>
        <begin position="161"/>
        <end position="215"/>
    </location>
</feature>
<dbReference type="EMBL" id="NAJL01000002">
    <property type="protein sequence ID" value="TKA33704.1"/>
    <property type="molecule type" value="Genomic_DNA"/>
</dbReference>
<dbReference type="GO" id="GO:0006487">
    <property type="term" value="P:protein N-linked glycosylation"/>
    <property type="evidence" value="ECO:0007669"/>
    <property type="project" value="TreeGrafter"/>
</dbReference>
<keyword evidence="5" id="KW-0812">Transmembrane</keyword>
<evidence type="ECO:0000313" key="6">
    <source>
        <dbReference type="EMBL" id="TKA33704.1"/>
    </source>
</evidence>
<dbReference type="InterPro" id="IPR002685">
    <property type="entry name" value="Glyco_trans_15"/>
</dbReference>
<dbReference type="Proteomes" id="UP000308549">
    <property type="component" value="Unassembled WGS sequence"/>
</dbReference>
<evidence type="ECO:0000256" key="2">
    <source>
        <dbReference type="ARBA" id="ARBA00022676"/>
    </source>
</evidence>
<dbReference type="PANTHER" id="PTHR31121">
    <property type="entry name" value="ALPHA-1,2 MANNOSYLTRANSFERASE KTR1"/>
    <property type="match status" value="1"/>
</dbReference>
<keyword evidence="2" id="KW-0328">Glycosyltransferase</keyword>
<dbReference type="Gene3D" id="3.90.550.10">
    <property type="entry name" value="Spore Coat Polysaccharide Biosynthesis Protein SpsA, Chain A"/>
    <property type="match status" value="1"/>
</dbReference>
<keyword evidence="7" id="KW-1185">Reference proteome</keyword>
<dbReference type="GO" id="GO:0005794">
    <property type="term" value="C:Golgi apparatus"/>
    <property type="evidence" value="ECO:0007669"/>
    <property type="project" value="TreeGrafter"/>
</dbReference>
<dbReference type="OrthoDB" id="439943at2759"/>
<dbReference type="SUPFAM" id="SSF53448">
    <property type="entry name" value="Nucleotide-diphospho-sugar transferases"/>
    <property type="match status" value="1"/>
</dbReference>
<accession>A0A4U0UE55</accession>
<feature type="compositionally biased region" description="Polar residues" evidence="4">
    <location>
        <begin position="182"/>
        <end position="209"/>
    </location>
</feature>
<comment type="caution">
    <text evidence="6">The sequence shown here is derived from an EMBL/GenBank/DDBJ whole genome shotgun (WGS) entry which is preliminary data.</text>
</comment>
<keyword evidence="3" id="KW-0808">Transferase</keyword>
<dbReference type="Pfam" id="PF01793">
    <property type="entry name" value="Glyco_transf_15"/>
    <property type="match status" value="1"/>
</dbReference>
<proteinExistence type="inferred from homology"/>
<sequence>MQPSLTKCSGPHWLSRSYVDNKGKGTGTSEGPRPPRLRKAAPASASARSASTTNAGTNATTDAADQRTSKSEEHVRHQQAAEAGTMAGSTRYLRYILIAFVALIVIFFISASSSSSRVPGREHLQSATDLLKGQGSLWKGSSSSAASGNTVPIVEDKAASGNAKTTLDPAAVNPAAPKHTEASSSPPGHADTSPNPYSGSLGSQNSLTSDKAPGPRMNATFVTLARNSDVWEISRSIRQVEDRFNHRYNYDWVFLNDAEFDETFKSVTSALTSGRTRYGKIDNEHWGFPDFIDQDKAAKVRQDMHERKIIYGDSISYRHMCRYESGFFFRHPIMLEYEWYWRVEPSIELYCDINYDTFQFMAENNKKYSFVISLYEYVETIPTLWNSVKTFMRKHPEHINPNNAMKFLSDDGGETYNHCHFWSNFEIGNLNWLRSPAYIDYFNQLDRDGGFFYERWGDAPVHSIAAAILLDKTQIHFFNDIAYYHVPFTHCPTGEKTRLDLRCHCNPKDNFDWNGYSCTKRFFETRRMSLPEGYEKEQ</sequence>
<dbReference type="PANTHER" id="PTHR31121:SF6">
    <property type="entry name" value="ALPHA-1,2 MANNOSYLTRANSFERASE KTR1"/>
    <property type="match status" value="1"/>
</dbReference>
<gene>
    <name evidence="6" type="ORF">B0A50_00540</name>
</gene>
<keyword evidence="5" id="KW-0472">Membrane</keyword>
<organism evidence="6 7">
    <name type="scientific">Salinomyces thailandicus</name>
    <dbReference type="NCBI Taxonomy" id="706561"/>
    <lineage>
        <taxon>Eukaryota</taxon>
        <taxon>Fungi</taxon>
        <taxon>Dikarya</taxon>
        <taxon>Ascomycota</taxon>
        <taxon>Pezizomycotina</taxon>
        <taxon>Dothideomycetes</taxon>
        <taxon>Dothideomycetidae</taxon>
        <taxon>Mycosphaerellales</taxon>
        <taxon>Teratosphaeriaceae</taxon>
        <taxon>Salinomyces</taxon>
    </lineage>
</organism>
<protein>
    <submittedName>
        <fullName evidence="6">Uncharacterized protein</fullName>
    </submittedName>
</protein>